<dbReference type="PANTHER" id="PTHR46140:SF2">
    <property type="entry name" value="VACUOLAR TRANSPORTER CHAPERONE 3 COMPLEX SUBUNIT 3-RELATED"/>
    <property type="match status" value="1"/>
</dbReference>
<dbReference type="InterPro" id="IPR003807">
    <property type="entry name" value="DUF202"/>
</dbReference>
<feature type="compositionally biased region" description="Basic and acidic residues" evidence="6">
    <location>
        <begin position="788"/>
        <end position="798"/>
    </location>
</feature>
<evidence type="ECO:0000256" key="7">
    <source>
        <dbReference type="SAM" id="Phobius"/>
    </source>
</evidence>
<evidence type="ECO:0000313" key="10">
    <source>
        <dbReference type="Proteomes" id="UP000256328"/>
    </source>
</evidence>
<feature type="region of interest" description="Disordered" evidence="6">
    <location>
        <begin position="1418"/>
        <end position="1441"/>
    </location>
</feature>
<comment type="subcellular location">
    <subcellularLocation>
        <location evidence="1">Vacuole membrane</location>
        <topology evidence="1">Multi-pass membrane protein</topology>
    </subcellularLocation>
</comment>
<dbReference type="OrthoDB" id="6493944at2759"/>
<protein>
    <submittedName>
        <fullName evidence="9">VTC-containing protein</fullName>
    </submittedName>
</protein>
<gene>
    <name evidence="9" type="ORF">BP5796_06372</name>
</gene>
<feature type="transmembrane region" description="Helical" evidence="7">
    <location>
        <begin position="674"/>
        <end position="696"/>
    </location>
</feature>
<evidence type="ECO:0000256" key="3">
    <source>
        <dbReference type="ARBA" id="ARBA00022692"/>
    </source>
</evidence>
<dbReference type="Pfam" id="PF09359">
    <property type="entry name" value="VTC"/>
    <property type="match status" value="1"/>
</dbReference>
<comment type="caution">
    <text evidence="9">The sequence shown here is derived from an EMBL/GenBank/DDBJ whole genome shotgun (WGS) entry which is preliminary data.</text>
</comment>
<feature type="compositionally biased region" description="Basic residues" evidence="6">
    <location>
        <begin position="799"/>
        <end position="817"/>
    </location>
</feature>
<dbReference type="InterPro" id="IPR004331">
    <property type="entry name" value="SPX_dom"/>
</dbReference>
<dbReference type="Pfam" id="PF02656">
    <property type="entry name" value="DUF202"/>
    <property type="match status" value="1"/>
</dbReference>
<evidence type="ECO:0000256" key="6">
    <source>
        <dbReference type="SAM" id="MobiDB-lite"/>
    </source>
</evidence>
<evidence type="ECO:0000256" key="1">
    <source>
        <dbReference type="ARBA" id="ARBA00004128"/>
    </source>
</evidence>
<name>A0A3D8RX57_9HELO</name>
<dbReference type="PANTHER" id="PTHR46140">
    <property type="entry name" value="VACUOLAR TRANSPORTER CHAPERONE 1-RELATED"/>
    <property type="match status" value="1"/>
</dbReference>
<organism evidence="9 10">
    <name type="scientific">Coleophoma crateriformis</name>
    <dbReference type="NCBI Taxonomy" id="565419"/>
    <lineage>
        <taxon>Eukaryota</taxon>
        <taxon>Fungi</taxon>
        <taxon>Dikarya</taxon>
        <taxon>Ascomycota</taxon>
        <taxon>Pezizomycotina</taxon>
        <taxon>Leotiomycetes</taxon>
        <taxon>Helotiales</taxon>
        <taxon>Dermateaceae</taxon>
        <taxon>Coleophoma</taxon>
    </lineage>
</organism>
<dbReference type="GO" id="GO:0000329">
    <property type="term" value="C:fungal-type vacuole membrane"/>
    <property type="evidence" value="ECO:0007669"/>
    <property type="project" value="TreeGrafter"/>
</dbReference>
<keyword evidence="4 7" id="KW-1133">Transmembrane helix</keyword>
<proteinExistence type="predicted"/>
<keyword evidence="5 7" id="KW-0472">Membrane</keyword>
<evidence type="ECO:0000256" key="2">
    <source>
        <dbReference type="ARBA" id="ARBA00022554"/>
    </source>
</evidence>
<feature type="compositionally biased region" description="Low complexity" evidence="6">
    <location>
        <begin position="1418"/>
        <end position="1428"/>
    </location>
</feature>
<keyword evidence="2" id="KW-0926">Vacuole</keyword>
<accession>A0A3D8RX57</accession>
<feature type="region of interest" description="Disordered" evidence="6">
    <location>
        <begin position="535"/>
        <end position="594"/>
    </location>
</feature>
<dbReference type="Proteomes" id="UP000256328">
    <property type="component" value="Unassembled WGS sequence"/>
</dbReference>
<reference evidence="9 10" key="1">
    <citation type="journal article" date="2018" name="IMA Fungus">
        <title>IMA Genome-F 9: Draft genome sequence of Annulohypoxylon stygium, Aspergillus mulundensis, Berkeleyomyces basicola (syn. Thielaviopsis basicola), Ceratocystis smalleyi, two Cercospora beticola strains, Coleophoma cylindrospora, Fusarium fracticaudum, Phialophora cf. hyalina, and Morchella septimelata.</title>
        <authorList>
            <person name="Wingfield B.D."/>
            <person name="Bills G.F."/>
            <person name="Dong Y."/>
            <person name="Huang W."/>
            <person name="Nel W.J."/>
            <person name="Swalarsk-Parry B.S."/>
            <person name="Vaghefi N."/>
            <person name="Wilken P.M."/>
            <person name="An Z."/>
            <person name="de Beer Z.W."/>
            <person name="De Vos L."/>
            <person name="Chen L."/>
            <person name="Duong T.A."/>
            <person name="Gao Y."/>
            <person name="Hammerbacher A."/>
            <person name="Kikkert J.R."/>
            <person name="Li Y."/>
            <person name="Li H."/>
            <person name="Li K."/>
            <person name="Li Q."/>
            <person name="Liu X."/>
            <person name="Ma X."/>
            <person name="Naidoo K."/>
            <person name="Pethybridge S.J."/>
            <person name="Sun J."/>
            <person name="Steenkamp E.T."/>
            <person name="van der Nest M.A."/>
            <person name="van Wyk S."/>
            <person name="Wingfield M.J."/>
            <person name="Xiong C."/>
            <person name="Yue Q."/>
            <person name="Zhang X."/>
        </authorList>
    </citation>
    <scope>NUCLEOTIDE SEQUENCE [LARGE SCALE GENOMIC DNA]</scope>
    <source>
        <strain evidence="9 10">BP5796</strain>
    </source>
</reference>
<dbReference type="PROSITE" id="PS51382">
    <property type="entry name" value="SPX"/>
    <property type="match status" value="1"/>
</dbReference>
<feature type="domain" description="SPX" evidence="8">
    <location>
        <begin position="1"/>
        <end position="150"/>
    </location>
</feature>
<evidence type="ECO:0000313" key="9">
    <source>
        <dbReference type="EMBL" id="RDW78520.1"/>
    </source>
</evidence>
<evidence type="ECO:0000259" key="8">
    <source>
        <dbReference type="PROSITE" id="PS51382"/>
    </source>
</evidence>
<keyword evidence="10" id="KW-1185">Reference proteome</keyword>
<dbReference type="InterPro" id="IPR051572">
    <property type="entry name" value="VTC_Complex_Subunit"/>
</dbReference>
<feature type="region of interest" description="Disordered" evidence="6">
    <location>
        <begin position="784"/>
        <end position="861"/>
    </location>
</feature>
<feature type="transmembrane region" description="Helical" evidence="7">
    <location>
        <begin position="717"/>
        <end position="736"/>
    </location>
</feature>
<keyword evidence="3 7" id="KW-0812">Transmembrane</keyword>
<dbReference type="Gene3D" id="3.20.100.30">
    <property type="entry name" value="VTC, catalytic tunnel domain"/>
    <property type="match status" value="1"/>
</dbReference>
<dbReference type="CDD" id="cd14480">
    <property type="entry name" value="SPX_VTC2_like"/>
    <property type="match status" value="1"/>
</dbReference>
<dbReference type="EMBL" id="PDLN01000008">
    <property type="protein sequence ID" value="RDW78520.1"/>
    <property type="molecule type" value="Genomic_DNA"/>
</dbReference>
<dbReference type="InterPro" id="IPR018966">
    <property type="entry name" value="VTC_domain"/>
</dbReference>
<evidence type="ECO:0000256" key="4">
    <source>
        <dbReference type="ARBA" id="ARBA00022989"/>
    </source>
</evidence>
<evidence type="ECO:0000256" key="5">
    <source>
        <dbReference type="ARBA" id="ARBA00023136"/>
    </source>
</evidence>
<dbReference type="InterPro" id="IPR042267">
    <property type="entry name" value="VTC_sf"/>
</dbReference>
<sequence>MRFGKTLRNSVYPPFKDQYIDYAKLKALLREDSRDDERPWTEDDESKFSDEILNIQLEKVAAFQASTFKNLEQRANKAGERLRDLAPEHGVAKGDITAARFREIEEELDAIINETKELKKYSNINYTGFLKIVKKHDRKRGSNYKIRPMLQMSLSKRPFNSEQNYAPLLNKLSIMFFAVRQQLDESSETAVAPTSDAESQTQNGEKYTAYKFWVHQDNLLEVKTYILRRLPVLVYSQQSAKSLEAPSDPTLNSLYFDNQQFSLYAQKVDGQVDASSMRVRWYGELEKHPELVLEQKIVHQNGSSEERRFPIKEKYIQPFIKGEYKMEKSIAKMERQGQPAVKIDEFKKTVDGIQRFILDNDLQPVLRANYTRTAFQKPLDDKVRISIDTSLAFIREDALDMDRPCRNPDDWHRHDIDNNQSVYPFPNINQGEISRFPFAVLEIKVKDEEGAKKSPQWVEDLMASHLVHKAPRFSKFVHGVASLFEDYVNSLPFWISEVETDIRKDPQAAFEEEEHRKAQNAEDELVVGSLLGTSRKSQGFKPAVSSPVGRSYMTERMATEDERANRRSSMNGNGKTREAEDEGEESSHPNNYGTLSSVFPSFSLSRYAQSRRQRQVQLPPGVTKPGQLIKDSGPLQVEPKVWLANERTFLKWQHICILLGGLAVGLYTAAGENFVAELMGIAYITIAIFAGLWGYYMHFTRRNMIVARSGKDFDNMIGPMVVSCALMVALILNFVFSYRSAMTKLGVAKADWHSTVEAYKGGSTEYAAQHDAMSEAKKKLLNLFRSRSTSDRGQDRPRSQRRHERRRSSTSPPRRRSERSLSTLAYTEPRASGVSHASEQSGPTRFALTQWPPPGLAAEDSLSQGKAMELIASGVPLFKGSRRPVPHTTEDYYTLYATCEGTGHVGDDRAELPYAALEVASFRLGGPGPARYPWDTLENPSMSFCYGTRPGTVTLNHWVALSERAGPTLELRDPGITPRDIELSTILERLIYLQGGFEEEYDLLYKNLYKFLLRDPDRFISPHKAMEKQIADLILVLSRPEWIDFSRPENQVVAKFFANATYVDRGRYKLFFHQLLLATELSIRIHSKHHADIPKEKLLGQLPPQISWDLALARKWSECMTIERFSADTNVQQIKFRLKRKGTQVKTLRKFARVMKWPNLVSVDSVLKDRDPETALENRSSDTMSYFTGVILPGPTLPWLLMNSLIDCDEDVDTNSLAALTHIHRQSGFQYKSTTYWSSTSIVGKVLGPTCQEIGGWVGPARPAPDLERIQIARIRQRQSKQHLTIRDVESMMVRSDPLGPPAGTYPIAEYELLLPDSDDVVDTVRIEKLGLKPVLIPSSSAPTVSPKDRPVLFDASILFAIDGRSWPLRLSYDVSFISAHPCSRGPHPLFFDYIHKAIRVDEILTIRDWGSLYGNSSTGASSTTGSSPVPNSTPKSDDESERVLAIESFGVVDNEVLARAWCSHWGLNAIVADMERTCMACAIREAYAACVNVVIMVEGQAGNDNA</sequence>
<dbReference type="GO" id="GO:0006799">
    <property type="term" value="P:polyphosphate biosynthetic process"/>
    <property type="evidence" value="ECO:0007669"/>
    <property type="project" value="UniProtKB-ARBA"/>
</dbReference>
<dbReference type="FunFam" id="3.20.100.30:FF:000002">
    <property type="entry name" value="Vacuolar transporter chaperone"/>
    <property type="match status" value="1"/>
</dbReference>
<dbReference type="GO" id="GO:0033254">
    <property type="term" value="C:vacuolar transporter chaperone complex"/>
    <property type="evidence" value="ECO:0007669"/>
    <property type="project" value="TreeGrafter"/>
</dbReference>